<organism evidence="5 6">
    <name type="scientific">Vagococcus lutrae</name>
    <dbReference type="NCBI Taxonomy" id="81947"/>
    <lineage>
        <taxon>Bacteria</taxon>
        <taxon>Bacillati</taxon>
        <taxon>Bacillota</taxon>
        <taxon>Bacilli</taxon>
        <taxon>Lactobacillales</taxon>
        <taxon>Enterococcaceae</taxon>
        <taxon>Vagococcus</taxon>
    </lineage>
</organism>
<protein>
    <submittedName>
        <fullName evidence="5">Glycoside hydrolase family 1 protein</fullName>
    </submittedName>
</protein>
<dbReference type="PANTHER" id="PTHR10353:SF122">
    <property type="entry name" value="6-PHOSPHO-BETA-GLUCOSIDASE ASCB-RELATED"/>
    <property type="match status" value="1"/>
</dbReference>
<dbReference type="PRINTS" id="PR00131">
    <property type="entry name" value="GLHYDRLASE1"/>
</dbReference>
<comment type="similarity">
    <text evidence="1 4">Belongs to the glycosyl hydrolase 1 family.</text>
</comment>
<reference evidence="5" key="1">
    <citation type="submission" date="2023-01" db="EMBL/GenBank/DDBJ databases">
        <title>Oxazolidinone resistance genes in florfenicol resistant enterococci from beef cattle and veal calves at slaughter.</title>
        <authorList>
            <person name="Biggel M."/>
        </authorList>
    </citation>
    <scope>NUCLEOTIDE SEQUENCE</scope>
    <source>
        <strain evidence="5">K204-1</strain>
    </source>
</reference>
<dbReference type="GO" id="GO:0016052">
    <property type="term" value="P:carbohydrate catabolic process"/>
    <property type="evidence" value="ECO:0007669"/>
    <property type="project" value="TreeGrafter"/>
</dbReference>
<dbReference type="SUPFAM" id="SSF51445">
    <property type="entry name" value="(Trans)glycosidases"/>
    <property type="match status" value="1"/>
</dbReference>
<sequence length="487" mass="56610">MKNNESVFPTNFLWGGGVAANQFEGAWDVGGKGVSQDDVVPFIDLEKSTDIPVFESREVITKGLTDNKNIYPKRFGIDFYHTYQSDLDLFQEMGMNAFRTSIAWTRIFPEGDELEPNESGLKFYDDLFDACLERGIKPVITLSHYEMPLNLVLNYGGWKNREVINYFVRFAKVVMERYKDKVEYWIVFNQINSALTDAYLSLGLIKDEEEDIELAKFQSIHHQLVANAMVVKEGKKINKAFKIGSMNYEMQSYPASQRPEDNLAVIQNEHAQLYMSDVMVFGEYSSFMKRYFKEKNISLIIEDEDLKLLKENTIDYLAISYYLTTVRSADMGCILDKIEWNMDERSRNKYLPTSEWGWQIDPIGLRIALDKLNTRYRGLPIMIAENGIGVRETLGDNNQVEDDYRITYHREHIRQLREAIRDGVNVIGYHPWAPIDIISAGTSEMEKRYGFIYVDQDNFGNGTKKRYKKDSFYWYQKVIKSNGIDID</sequence>
<evidence type="ECO:0000256" key="1">
    <source>
        <dbReference type="ARBA" id="ARBA00010838"/>
    </source>
</evidence>
<evidence type="ECO:0000256" key="3">
    <source>
        <dbReference type="ARBA" id="ARBA00023295"/>
    </source>
</evidence>
<dbReference type="EMBL" id="CP116507">
    <property type="protein sequence ID" value="WCG21859.1"/>
    <property type="molecule type" value="Genomic_DNA"/>
</dbReference>
<dbReference type="GO" id="GO:0005829">
    <property type="term" value="C:cytosol"/>
    <property type="evidence" value="ECO:0007669"/>
    <property type="project" value="TreeGrafter"/>
</dbReference>
<keyword evidence="3" id="KW-0326">Glycosidase</keyword>
<keyword evidence="2 5" id="KW-0378">Hydrolase</keyword>
<name>A0AAF0BFB9_9ENTE</name>
<dbReference type="GO" id="GO:0008422">
    <property type="term" value="F:beta-glucosidase activity"/>
    <property type="evidence" value="ECO:0007669"/>
    <property type="project" value="TreeGrafter"/>
</dbReference>
<accession>A0AAF0BFB9</accession>
<dbReference type="InterPro" id="IPR017853">
    <property type="entry name" value="GH"/>
</dbReference>
<evidence type="ECO:0000313" key="5">
    <source>
        <dbReference type="EMBL" id="WCG21859.1"/>
    </source>
</evidence>
<evidence type="ECO:0000256" key="2">
    <source>
        <dbReference type="ARBA" id="ARBA00022801"/>
    </source>
</evidence>
<dbReference type="InterPro" id="IPR001360">
    <property type="entry name" value="Glyco_hydro_1"/>
</dbReference>
<dbReference type="Pfam" id="PF00232">
    <property type="entry name" value="Glyco_hydro_1"/>
    <property type="match status" value="1"/>
</dbReference>
<dbReference type="Proteomes" id="UP001179600">
    <property type="component" value="Chromosome"/>
</dbReference>
<dbReference type="Gene3D" id="3.20.20.80">
    <property type="entry name" value="Glycosidases"/>
    <property type="match status" value="1"/>
</dbReference>
<dbReference type="AlphaFoldDB" id="A0AAF0BFB9"/>
<proteinExistence type="inferred from homology"/>
<dbReference type="InterPro" id="IPR033132">
    <property type="entry name" value="GH_1_N_CS"/>
</dbReference>
<dbReference type="RefSeq" id="WP_272163005.1">
    <property type="nucleotide sequence ID" value="NZ_CP116507.1"/>
</dbReference>
<dbReference type="PANTHER" id="PTHR10353">
    <property type="entry name" value="GLYCOSYL HYDROLASE"/>
    <property type="match status" value="1"/>
</dbReference>
<dbReference type="FunFam" id="3.20.20.80:FF:000004">
    <property type="entry name" value="Beta-glucosidase 6-phospho-beta-glucosidase"/>
    <property type="match status" value="1"/>
</dbReference>
<dbReference type="PROSITE" id="PS00653">
    <property type="entry name" value="GLYCOSYL_HYDROL_F1_2"/>
    <property type="match status" value="1"/>
</dbReference>
<evidence type="ECO:0000256" key="4">
    <source>
        <dbReference type="RuleBase" id="RU003690"/>
    </source>
</evidence>
<gene>
    <name evidence="5" type="ORF">PML95_05470</name>
</gene>
<evidence type="ECO:0000313" key="6">
    <source>
        <dbReference type="Proteomes" id="UP001179600"/>
    </source>
</evidence>